<gene>
    <name evidence="1" type="ORF">H2198_001819</name>
</gene>
<keyword evidence="2" id="KW-1185">Reference proteome</keyword>
<evidence type="ECO:0000313" key="1">
    <source>
        <dbReference type="EMBL" id="KAJ9661643.1"/>
    </source>
</evidence>
<proteinExistence type="predicted"/>
<name>A0ACC3AGE7_9EURO</name>
<reference evidence="1" key="1">
    <citation type="submission" date="2022-10" db="EMBL/GenBank/DDBJ databases">
        <title>Culturing micro-colonial fungi from biological soil crusts in the Mojave desert and describing Neophaeococcomyces mojavensis, and introducing the new genera and species Taxawa tesnikishii.</title>
        <authorList>
            <person name="Kurbessoian T."/>
            <person name="Stajich J.E."/>
        </authorList>
    </citation>
    <scope>NUCLEOTIDE SEQUENCE</scope>
    <source>
        <strain evidence="1">JES_112</strain>
    </source>
</reference>
<accession>A0ACC3AGE7</accession>
<organism evidence="1 2">
    <name type="scientific">Neophaeococcomyces mojaviensis</name>
    <dbReference type="NCBI Taxonomy" id="3383035"/>
    <lineage>
        <taxon>Eukaryota</taxon>
        <taxon>Fungi</taxon>
        <taxon>Dikarya</taxon>
        <taxon>Ascomycota</taxon>
        <taxon>Pezizomycotina</taxon>
        <taxon>Eurotiomycetes</taxon>
        <taxon>Chaetothyriomycetidae</taxon>
        <taxon>Chaetothyriales</taxon>
        <taxon>Chaetothyriales incertae sedis</taxon>
        <taxon>Neophaeococcomyces</taxon>
    </lineage>
</organism>
<dbReference type="EMBL" id="JAPDRQ010000021">
    <property type="protein sequence ID" value="KAJ9661643.1"/>
    <property type="molecule type" value="Genomic_DNA"/>
</dbReference>
<sequence>MTSLAGYGFTPSNARDRFGDTAGGIGSSAVIDPKSWTLNPKNGSYTGLLYALPDRGWNTEGTLNFNPRVHKFQIVFNPSNTGPSPNVNLYYLDSVLFSLPDSTPFTGLDPNILPPYLAAADGTTLPSSIYTGDGFGGAGTGGNRPSLDSEGIVLLPNGELFVSDEYGDYIYHFSATGKLITAIPPPKEFLPIRNNSVSFNAASPPRYDPNRKTVPTNPSSGRANNQGFEGLTASADGKYLYALTQSALIQDGGSAGGAKRRWSRLVKFDLSAAAAGKAPPVIAQYVVPLPVFTNNQNSSATAAQSEIKFISDTQFFVLARDSGAGHGQPDSLSRYRQVDVFDISSASNVNGQQVIAPNGTLASGITTATYCSFLNYNINSQLSKFGLHNGGAQDSGLLNEKWEGLALVPVRPQSRWKSWSGKQSDSDEYFLFSLSDNDFITQDGYMNGGQFKYSDEGGYNLDNQVLVFKVSLPASASPRLG</sequence>
<protein>
    <submittedName>
        <fullName evidence="1">Uncharacterized protein</fullName>
    </submittedName>
</protein>
<comment type="caution">
    <text evidence="1">The sequence shown here is derived from an EMBL/GenBank/DDBJ whole genome shotgun (WGS) entry which is preliminary data.</text>
</comment>
<dbReference type="Proteomes" id="UP001172386">
    <property type="component" value="Unassembled WGS sequence"/>
</dbReference>
<evidence type="ECO:0000313" key="2">
    <source>
        <dbReference type="Proteomes" id="UP001172386"/>
    </source>
</evidence>